<dbReference type="Proteomes" id="UP000095285">
    <property type="component" value="Unassembled WGS sequence"/>
</dbReference>
<keyword evidence="1" id="KW-1185">Reference proteome</keyword>
<name>A0A1I7VCW0_LOALO</name>
<evidence type="ECO:0000313" key="2">
    <source>
        <dbReference type="WBParaSite" id="EN70_12407"/>
    </source>
</evidence>
<reference evidence="2" key="2">
    <citation type="submission" date="2016-11" db="UniProtKB">
        <authorList>
            <consortium name="WormBaseParasite"/>
        </authorList>
    </citation>
    <scope>IDENTIFICATION</scope>
</reference>
<evidence type="ECO:0000313" key="1">
    <source>
        <dbReference type="Proteomes" id="UP000095285"/>
    </source>
</evidence>
<accession>A0A1I7VCW0</accession>
<dbReference type="AlphaFoldDB" id="A0A1I7VCW0"/>
<protein>
    <submittedName>
        <fullName evidence="2">Major sperm protein</fullName>
    </submittedName>
</protein>
<sequence>MASKNSIREDMNSVSWPLIKYTKLVGTRLEIPVSSEQTMVIIYNKNRCYLSIMFNSSTLEEFSLAVNPRPTMRSKEKDIFVQVSSANGTTLTRFRIKFATLSDHASFVEFVSFFVKVLPPSNMNTSSDFSQPLSQGYEMRSSQENSQLSLFSSDSSQKSVNVTTVLPAEPISDFYSMQNPIIHASLSTNFRHNSTPQEYFTSSQPRLVDEKIYEVLKPVKHPTARHCSESSETFPASFSQSGGAKLLNCLKTSKAVDQADQAVVDQAFNINDMEMEATQPNMDLPLATNFSTISNRSNYGQENRRTVGVQTEHCLSISDLLNDSSRLEEYLTAKLEDHQFMQLVEKCSQVYDTIFRTMEASSHLSSVKAISPAKMRHFNK</sequence>
<dbReference type="WBParaSite" id="EN70_12407">
    <property type="protein sequence ID" value="EN70_12407"/>
    <property type="gene ID" value="EN70_12407"/>
</dbReference>
<proteinExistence type="predicted"/>
<reference evidence="1" key="1">
    <citation type="submission" date="2012-04" db="EMBL/GenBank/DDBJ databases">
        <title>The Genome Sequence of Loa loa.</title>
        <authorList>
            <consortium name="The Broad Institute Genome Sequencing Platform"/>
            <consortium name="Broad Institute Genome Sequencing Center for Infectious Disease"/>
            <person name="Nutman T.B."/>
            <person name="Fink D.L."/>
            <person name="Russ C."/>
            <person name="Young S."/>
            <person name="Zeng Q."/>
            <person name="Gargeya S."/>
            <person name="Alvarado L."/>
            <person name="Berlin A."/>
            <person name="Chapman S.B."/>
            <person name="Chen Z."/>
            <person name="Freedman E."/>
            <person name="Gellesch M."/>
            <person name="Goldberg J."/>
            <person name="Griggs A."/>
            <person name="Gujja S."/>
            <person name="Heilman E.R."/>
            <person name="Heiman D."/>
            <person name="Howarth C."/>
            <person name="Mehta T."/>
            <person name="Neiman D."/>
            <person name="Pearson M."/>
            <person name="Roberts A."/>
            <person name="Saif S."/>
            <person name="Shea T."/>
            <person name="Shenoy N."/>
            <person name="Sisk P."/>
            <person name="Stolte C."/>
            <person name="Sykes S."/>
            <person name="White J."/>
            <person name="Yandava C."/>
            <person name="Haas B."/>
            <person name="Henn M.R."/>
            <person name="Nusbaum C."/>
            <person name="Birren B."/>
        </authorList>
    </citation>
    <scope>NUCLEOTIDE SEQUENCE [LARGE SCALE GENOMIC DNA]</scope>
</reference>
<organism evidence="1 2">
    <name type="scientific">Loa loa</name>
    <name type="common">Eye worm</name>
    <name type="synonym">Filaria loa</name>
    <dbReference type="NCBI Taxonomy" id="7209"/>
    <lineage>
        <taxon>Eukaryota</taxon>
        <taxon>Metazoa</taxon>
        <taxon>Ecdysozoa</taxon>
        <taxon>Nematoda</taxon>
        <taxon>Chromadorea</taxon>
        <taxon>Rhabditida</taxon>
        <taxon>Spirurina</taxon>
        <taxon>Spiruromorpha</taxon>
        <taxon>Filarioidea</taxon>
        <taxon>Onchocercidae</taxon>
        <taxon>Loa</taxon>
    </lineage>
</organism>